<accession>A0A815UN52</accession>
<reference evidence="1" key="1">
    <citation type="submission" date="2021-02" db="EMBL/GenBank/DDBJ databases">
        <authorList>
            <person name="Nowell W R."/>
        </authorList>
    </citation>
    <scope>NUCLEOTIDE SEQUENCE</scope>
</reference>
<evidence type="ECO:0000313" key="2">
    <source>
        <dbReference type="Proteomes" id="UP000663864"/>
    </source>
</evidence>
<evidence type="ECO:0000313" key="1">
    <source>
        <dbReference type="EMBL" id="CAF1518398.1"/>
    </source>
</evidence>
<gene>
    <name evidence="1" type="ORF">ZHD862_LOCUS38263</name>
</gene>
<protein>
    <submittedName>
        <fullName evidence="1">Uncharacterized protein</fullName>
    </submittedName>
</protein>
<feature type="non-terminal residue" evidence="1">
    <location>
        <position position="1"/>
    </location>
</feature>
<organism evidence="1 2">
    <name type="scientific">Rotaria sordida</name>
    <dbReference type="NCBI Taxonomy" id="392033"/>
    <lineage>
        <taxon>Eukaryota</taxon>
        <taxon>Metazoa</taxon>
        <taxon>Spiralia</taxon>
        <taxon>Gnathifera</taxon>
        <taxon>Rotifera</taxon>
        <taxon>Eurotatoria</taxon>
        <taxon>Bdelloidea</taxon>
        <taxon>Philodinida</taxon>
        <taxon>Philodinidae</taxon>
        <taxon>Rotaria</taxon>
    </lineage>
</organism>
<dbReference type="Proteomes" id="UP000663864">
    <property type="component" value="Unassembled WGS sequence"/>
</dbReference>
<sequence>ILNGVHLSHVSTRASTNTTVTTLL</sequence>
<comment type="caution">
    <text evidence="1">The sequence shown here is derived from an EMBL/GenBank/DDBJ whole genome shotgun (WGS) entry which is preliminary data.</text>
</comment>
<dbReference type="AlphaFoldDB" id="A0A815UN52"/>
<proteinExistence type="predicted"/>
<name>A0A815UN52_9BILA</name>
<dbReference type="EMBL" id="CAJNOT010008460">
    <property type="protein sequence ID" value="CAF1518398.1"/>
    <property type="molecule type" value="Genomic_DNA"/>
</dbReference>